<dbReference type="Gene3D" id="1.10.287.1260">
    <property type="match status" value="1"/>
</dbReference>
<keyword evidence="1" id="KW-0472">Membrane</keyword>
<evidence type="ECO:0000313" key="3">
    <source>
        <dbReference type="Proteomes" id="UP000231139"/>
    </source>
</evidence>
<evidence type="ECO:0008006" key="4">
    <source>
        <dbReference type="Google" id="ProtNLM"/>
    </source>
</evidence>
<dbReference type="InterPro" id="IPR011014">
    <property type="entry name" value="MscS_channel_TM-2"/>
</dbReference>
<feature type="transmembrane region" description="Helical" evidence="1">
    <location>
        <begin position="12"/>
        <end position="29"/>
    </location>
</feature>
<proteinExistence type="predicted"/>
<dbReference type="Proteomes" id="UP000231139">
    <property type="component" value="Unassembled WGS sequence"/>
</dbReference>
<dbReference type="EMBL" id="PCWK01000050">
    <property type="protein sequence ID" value="PIR02152.1"/>
    <property type="molecule type" value="Genomic_DNA"/>
</dbReference>
<protein>
    <recommendedName>
        <fullName evidence="4">Mechanosensitive ion channel protein MscS</fullName>
    </recommendedName>
</protein>
<dbReference type="AlphaFoldDB" id="A0A2H0MZS5"/>
<feature type="non-terminal residue" evidence="2">
    <location>
        <position position="89"/>
    </location>
</feature>
<evidence type="ECO:0000256" key="1">
    <source>
        <dbReference type="SAM" id="Phobius"/>
    </source>
</evidence>
<accession>A0A2H0MZS5</accession>
<sequence>MENFIQKLIPWIFTHGIKIFGILITVYLINRTGVKIIERIIRKGVKDTTREATEKRQNTLIGVLAGAFKIIIWLVAITMILPELGINVG</sequence>
<name>A0A2H0MZS5_9BACT</name>
<dbReference type="GO" id="GO:0016020">
    <property type="term" value="C:membrane"/>
    <property type="evidence" value="ECO:0007669"/>
    <property type="project" value="InterPro"/>
</dbReference>
<gene>
    <name evidence="2" type="ORF">COV62_02230</name>
</gene>
<organism evidence="2 3">
    <name type="scientific">Candidatus Nealsonbacteria bacterium CG11_big_fil_rev_8_21_14_0_20_35_11</name>
    <dbReference type="NCBI Taxonomy" id="1974713"/>
    <lineage>
        <taxon>Bacteria</taxon>
        <taxon>Candidatus Nealsoniibacteriota</taxon>
    </lineage>
</organism>
<dbReference type="SUPFAM" id="SSF82861">
    <property type="entry name" value="Mechanosensitive channel protein MscS (YggB), transmembrane region"/>
    <property type="match status" value="1"/>
</dbReference>
<evidence type="ECO:0000313" key="2">
    <source>
        <dbReference type="EMBL" id="PIR02152.1"/>
    </source>
</evidence>
<keyword evidence="1" id="KW-0812">Transmembrane</keyword>
<keyword evidence="1" id="KW-1133">Transmembrane helix</keyword>
<feature type="transmembrane region" description="Helical" evidence="1">
    <location>
        <begin position="60"/>
        <end position="81"/>
    </location>
</feature>
<comment type="caution">
    <text evidence="2">The sequence shown here is derived from an EMBL/GenBank/DDBJ whole genome shotgun (WGS) entry which is preliminary data.</text>
</comment>
<reference evidence="2 3" key="1">
    <citation type="submission" date="2017-09" db="EMBL/GenBank/DDBJ databases">
        <title>Depth-based differentiation of microbial function through sediment-hosted aquifers and enrichment of novel symbionts in the deep terrestrial subsurface.</title>
        <authorList>
            <person name="Probst A.J."/>
            <person name="Ladd B."/>
            <person name="Jarett J.K."/>
            <person name="Geller-Mcgrath D.E."/>
            <person name="Sieber C.M."/>
            <person name="Emerson J.B."/>
            <person name="Anantharaman K."/>
            <person name="Thomas B.C."/>
            <person name="Malmstrom R."/>
            <person name="Stieglmeier M."/>
            <person name="Klingl A."/>
            <person name="Woyke T."/>
            <person name="Ryan C.M."/>
            <person name="Banfield J.F."/>
        </authorList>
    </citation>
    <scope>NUCLEOTIDE SEQUENCE [LARGE SCALE GENOMIC DNA]</scope>
    <source>
        <strain evidence="2">CG11_big_fil_rev_8_21_14_0_20_35_11</strain>
    </source>
</reference>